<evidence type="ECO:0000313" key="1">
    <source>
        <dbReference type="EMBL" id="CAB4590463.1"/>
    </source>
</evidence>
<reference evidence="1" key="1">
    <citation type="submission" date="2020-05" db="EMBL/GenBank/DDBJ databases">
        <authorList>
            <person name="Chiriac C."/>
            <person name="Salcher M."/>
            <person name="Ghai R."/>
            <person name="Kavagutti S V."/>
        </authorList>
    </citation>
    <scope>NUCLEOTIDE SEQUENCE</scope>
</reference>
<dbReference type="EMBL" id="CAEZWU010000007">
    <property type="protein sequence ID" value="CAB4658213.1"/>
    <property type="molecule type" value="Genomic_DNA"/>
</dbReference>
<dbReference type="AlphaFoldDB" id="A0A6J6FTZ1"/>
<dbReference type="EMBL" id="CAFBQV010000002">
    <property type="protein sequence ID" value="CAB5057441.1"/>
    <property type="molecule type" value="Genomic_DNA"/>
</dbReference>
<name>A0A6J6FTZ1_9ZZZZ</name>
<accession>A0A6J6FTZ1</accession>
<evidence type="ECO:0000313" key="3">
    <source>
        <dbReference type="EMBL" id="CAB4748283.1"/>
    </source>
</evidence>
<dbReference type="InterPro" id="IPR021888">
    <property type="entry name" value="DUF3499"/>
</dbReference>
<dbReference type="Pfam" id="PF12005">
    <property type="entry name" value="DUF3499"/>
    <property type="match status" value="1"/>
</dbReference>
<sequence>MNYLIYMARRCSRSTCNEVATITLTYQYSRALIWVDDLTQDRDPHAYDLCERHGTRISAPSGWRLEDRRSRFQVATPNRLAG</sequence>
<evidence type="ECO:0000313" key="4">
    <source>
        <dbReference type="EMBL" id="CAB5057441.1"/>
    </source>
</evidence>
<protein>
    <submittedName>
        <fullName evidence="1">Unannotated protein</fullName>
    </submittedName>
</protein>
<proteinExistence type="predicted"/>
<organism evidence="1">
    <name type="scientific">freshwater metagenome</name>
    <dbReference type="NCBI Taxonomy" id="449393"/>
    <lineage>
        <taxon>unclassified sequences</taxon>
        <taxon>metagenomes</taxon>
        <taxon>ecological metagenomes</taxon>
    </lineage>
</organism>
<evidence type="ECO:0000313" key="2">
    <source>
        <dbReference type="EMBL" id="CAB4658213.1"/>
    </source>
</evidence>
<gene>
    <name evidence="1" type="ORF">UFOPK1826_00026</name>
    <name evidence="2" type="ORF">UFOPK2292_00093</name>
    <name evidence="3" type="ORF">UFOPK2855_00006</name>
    <name evidence="4" type="ORF">UFOPK4345_00015</name>
</gene>
<dbReference type="EMBL" id="CAEZUN010000002">
    <property type="protein sequence ID" value="CAB4590463.1"/>
    <property type="molecule type" value="Genomic_DNA"/>
</dbReference>
<dbReference type="EMBL" id="CAEZZK010000001">
    <property type="protein sequence ID" value="CAB4748283.1"/>
    <property type="molecule type" value="Genomic_DNA"/>
</dbReference>